<dbReference type="SUPFAM" id="SSF52540">
    <property type="entry name" value="P-loop containing nucleoside triphosphate hydrolases"/>
    <property type="match status" value="1"/>
</dbReference>
<gene>
    <name evidence="11" type="primary">recN</name>
    <name evidence="11" type="ORF">H9849_09115</name>
</gene>
<feature type="coiled-coil region" evidence="9">
    <location>
        <begin position="326"/>
        <end position="356"/>
    </location>
</feature>
<dbReference type="NCBIfam" id="TIGR00634">
    <property type="entry name" value="recN"/>
    <property type="match status" value="1"/>
</dbReference>
<dbReference type="GO" id="GO:0005524">
    <property type="term" value="F:ATP binding"/>
    <property type="evidence" value="ECO:0007669"/>
    <property type="project" value="UniProtKB-KW"/>
</dbReference>
<evidence type="ECO:0000256" key="9">
    <source>
        <dbReference type="SAM" id="Coils"/>
    </source>
</evidence>
<name>A0A9D2BEF1_9FIRM</name>
<dbReference type="GO" id="GO:0009432">
    <property type="term" value="P:SOS response"/>
    <property type="evidence" value="ECO:0007669"/>
    <property type="project" value="TreeGrafter"/>
</dbReference>
<dbReference type="PANTHER" id="PTHR11059:SF0">
    <property type="entry name" value="DNA REPAIR PROTEIN RECN"/>
    <property type="match status" value="1"/>
</dbReference>
<dbReference type="Pfam" id="PF02463">
    <property type="entry name" value="SMC_N"/>
    <property type="match status" value="1"/>
</dbReference>
<feature type="domain" description="RecF/RecN/SMC N-terminal" evidence="10">
    <location>
        <begin position="5"/>
        <end position="506"/>
    </location>
</feature>
<evidence type="ECO:0000256" key="3">
    <source>
        <dbReference type="ARBA" id="ARBA00021315"/>
    </source>
</evidence>
<dbReference type="AlphaFoldDB" id="A0A9D2BEF1"/>
<proteinExistence type="inferred from homology"/>
<keyword evidence="6" id="KW-0067">ATP-binding</keyword>
<dbReference type="EMBL" id="DXEQ01000276">
    <property type="protein sequence ID" value="HIX73166.1"/>
    <property type="molecule type" value="Genomic_DNA"/>
</dbReference>
<keyword evidence="4" id="KW-0547">Nucleotide-binding</keyword>
<dbReference type="PIRSF" id="PIRSF003128">
    <property type="entry name" value="RecN"/>
    <property type="match status" value="1"/>
</dbReference>
<evidence type="ECO:0000313" key="11">
    <source>
        <dbReference type="EMBL" id="HIX73166.1"/>
    </source>
</evidence>
<sequence length="510" mass="57111">MLINLHVKNLALIEETDVDFAGHLNILTGETGAGKSILIGSIQSALGSKIPKDMIRKGCDSALIELVFHTESDVVRQKMDEFDIPFEDGEIIISRRITNNRVINKVNDTSVTAARLKELSPFLLDLSGQHENQLLLKPQNHLRILDDYGGEEIAAAKKETAGLFGQYQETRRLLKEENIGEEERLREIEFLKYEIQEITGAALREGEDEELESLFEKISHSRDILAACGSVYDMTSGNAASVESILGKAIRSLSDVTKYDEGVSGLMEELSTVDGLLNDFNRDLSEYMSSMEFDEETYAQTEERLDLIHRLKAKYGDSVFAILSYREKAENRLSNLENLDERIAELKMQQEKLQSSLTHACEHLTALRQRAAQPLADSIKEALLDLNFNEVRFEIAVTPGEVYRADGWDQVCFMISTNPGMDVRPLQETASGGELSRIMLAIKSVLADEEEVETLIFDEIDAGISGRTAQKVSERLSQIARKRQVIAITHLPQIAAMADAHYLIEKTSDN</sequence>
<feature type="non-terminal residue" evidence="11">
    <location>
        <position position="510"/>
    </location>
</feature>
<dbReference type="PANTHER" id="PTHR11059">
    <property type="entry name" value="DNA REPAIR PROTEIN RECN"/>
    <property type="match status" value="1"/>
</dbReference>
<evidence type="ECO:0000256" key="6">
    <source>
        <dbReference type="ARBA" id="ARBA00022840"/>
    </source>
</evidence>
<keyword evidence="9" id="KW-0175">Coiled coil</keyword>
<reference evidence="11" key="2">
    <citation type="submission" date="2021-04" db="EMBL/GenBank/DDBJ databases">
        <authorList>
            <person name="Gilroy R."/>
        </authorList>
    </citation>
    <scope>NUCLEOTIDE SEQUENCE</scope>
    <source>
        <strain evidence="11">ChiSxjej3B15-1167</strain>
    </source>
</reference>
<comment type="caution">
    <text evidence="11">The sequence shown here is derived from an EMBL/GenBank/DDBJ whole genome shotgun (WGS) entry which is preliminary data.</text>
</comment>
<dbReference type="InterPro" id="IPR004604">
    <property type="entry name" value="DNA_recomb/repair_RecN"/>
</dbReference>
<comment type="function">
    <text evidence="1">May be involved in recombinational repair of damaged DNA.</text>
</comment>
<dbReference type="GO" id="GO:0006310">
    <property type="term" value="P:DNA recombination"/>
    <property type="evidence" value="ECO:0007669"/>
    <property type="project" value="InterPro"/>
</dbReference>
<evidence type="ECO:0000256" key="4">
    <source>
        <dbReference type="ARBA" id="ARBA00022741"/>
    </source>
</evidence>
<dbReference type="InterPro" id="IPR027417">
    <property type="entry name" value="P-loop_NTPase"/>
</dbReference>
<evidence type="ECO:0000256" key="8">
    <source>
        <dbReference type="ARBA" id="ARBA00033408"/>
    </source>
</evidence>
<dbReference type="GO" id="GO:0006281">
    <property type="term" value="P:DNA repair"/>
    <property type="evidence" value="ECO:0007669"/>
    <property type="project" value="UniProtKB-KW"/>
</dbReference>
<evidence type="ECO:0000256" key="5">
    <source>
        <dbReference type="ARBA" id="ARBA00022763"/>
    </source>
</evidence>
<evidence type="ECO:0000313" key="12">
    <source>
        <dbReference type="Proteomes" id="UP000886805"/>
    </source>
</evidence>
<dbReference type="Gene3D" id="3.40.50.300">
    <property type="entry name" value="P-loop containing nucleotide triphosphate hydrolases"/>
    <property type="match status" value="2"/>
</dbReference>
<keyword evidence="7" id="KW-0234">DNA repair</keyword>
<keyword evidence="5" id="KW-0227">DNA damage</keyword>
<dbReference type="InterPro" id="IPR003395">
    <property type="entry name" value="RecF/RecN/SMC_N"/>
</dbReference>
<dbReference type="Proteomes" id="UP000886805">
    <property type="component" value="Unassembled WGS sequence"/>
</dbReference>
<evidence type="ECO:0000256" key="1">
    <source>
        <dbReference type="ARBA" id="ARBA00003618"/>
    </source>
</evidence>
<evidence type="ECO:0000256" key="2">
    <source>
        <dbReference type="ARBA" id="ARBA00009441"/>
    </source>
</evidence>
<protein>
    <recommendedName>
        <fullName evidence="3">DNA repair protein RecN</fullName>
    </recommendedName>
    <alternativeName>
        <fullName evidence="8">Recombination protein N</fullName>
    </alternativeName>
</protein>
<evidence type="ECO:0000259" key="10">
    <source>
        <dbReference type="Pfam" id="PF02463"/>
    </source>
</evidence>
<dbReference type="CDD" id="cd03241">
    <property type="entry name" value="ABC_RecN"/>
    <property type="match status" value="2"/>
</dbReference>
<reference evidence="11" key="1">
    <citation type="journal article" date="2021" name="PeerJ">
        <title>Extensive microbial diversity within the chicken gut microbiome revealed by metagenomics and culture.</title>
        <authorList>
            <person name="Gilroy R."/>
            <person name="Ravi A."/>
            <person name="Getino M."/>
            <person name="Pursley I."/>
            <person name="Horton D.L."/>
            <person name="Alikhan N.F."/>
            <person name="Baker D."/>
            <person name="Gharbi K."/>
            <person name="Hall N."/>
            <person name="Watson M."/>
            <person name="Adriaenssens E.M."/>
            <person name="Foster-Nyarko E."/>
            <person name="Jarju S."/>
            <person name="Secka A."/>
            <person name="Antonio M."/>
            <person name="Oren A."/>
            <person name="Chaudhuri R.R."/>
            <person name="La Ragione R."/>
            <person name="Hildebrand F."/>
            <person name="Pallen M.J."/>
        </authorList>
    </citation>
    <scope>NUCLEOTIDE SEQUENCE</scope>
    <source>
        <strain evidence="11">ChiSxjej3B15-1167</strain>
    </source>
</reference>
<accession>A0A9D2BEF1</accession>
<dbReference type="GO" id="GO:0043590">
    <property type="term" value="C:bacterial nucleoid"/>
    <property type="evidence" value="ECO:0007669"/>
    <property type="project" value="TreeGrafter"/>
</dbReference>
<evidence type="ECO:0000256" key="7">
    <source>
        <dbReference type="ARBA" id="ARBA00023204"/>
    </source>
</evidence>
<comment type="similarity">
    <text evidence="2">Belongs to the RecN family.</text>
</comment>
<organism evidence="11 12">
    <name type="scientific">Candidatus Anaerobutyricum stercoripullorum</name>
    <dbReference type="NCBI Taxonomy" id="2838456"/>
    <lineage>
        <taxon>Bacteria</taxon>
        <taxon>Bacillati</taxon>
        <taxon>Bacillota</taxon>
        <taxon>Clostridia</taxon>
        <taxon>Lachnospirales</taxon>
        <taxon>Lachnospiraceae</taxon>
        <taxon>Anaerobutyricum</taxon>
    </lineage>
</organism>